<proteinExistence type="predicted"/>
<evidence type="ECO:0000256" key="1">
    <source>
        <dbReference type="SAM" id="SignalP"/>
    </source>
</evidence>
<dbReference type="Proteomes" id="UP000271098">
    <property type="component" value="Unassembled WGS sequence"/>
</dbReference>
<gene>
    <name evidence="2" type="ORF">GPUH_LOCUS20030</name>
</gene>
<protein>
    <submittedName>
        <fullName evidence="4">Iso_dh domain-containing protein</fullName>
    </submittedName>
</protein>
<dbReference type="OrthoDB" id="10261637at2759"/>
<reference evidence="2 3" key="2">
    <citation type="submission" date="2018-11" db="EMBL/GenBank/DDBJ databases">
        <authorList>
            <consortium name="Pathogen Informatics"/>
        </authorList>
    </citation>
    <scope>NUCLEOTIDE SEQUENCE [LARGE SCALE GENOMIC DNA]</scope>
</reference>
<dbReference type="AlphaFoldDB" id="A0A183EGD9"/>
<evidence type="ECO:0000313" key="2">
    <source>
        <dbReference type="EMBL" id="VDN35148.1"/>
    </source>
</evidence>
<name>A0A183EGD9_9BILA</name>
<accession>A0A183EGD9</accession>
<dbReference type="EMBL" id="UYRT01089640">
    <property type="protein sequence ID" value="VDN35148.1"/>
    <property type="molecule type" value="Genomic_DNA"/>
</dbReference>
<feature type="signal peptide" evidence="1">
    <location>
        <begin position="1"/>
        <end position="18"/>
    </location>
</feature>
<keyword evidence="1" id="KW-0732">Signal</keyword>
<evidence type="ECO:0000313" key="3">
    <source>
        <dbReference type="Proteomes" id="UP000271098"/>
    </source>
</evidence>
<reference evidence="4" key="1">
    <citation type="submission" date="2016-06" db="UniProtKB">
        <authorList>
            <consortium name="WormBaseParasite"/>
        </authorList>
    </citation>
    <scope>IDENTIFICATION</scope>
</reference>
<dbReference type="Gene3D" id="3.40.718.10">
    <property type="entry name" value="Isopropylmalate Dehydrogenase"/>
    <property type="match status" value="1"/>
</dbReference>
<keyword evidence="3" id="KW-1185">Reference proteome</keyword>
<sequence length="114" mass="12920">MKYLISLSFSVFLQNANATTVYPQRKIKVTTIPGDGVGPELVYAVEEVTRNTGIPLEFEEVFLRFLLILPSCTSIFGDILSFYAPVCLHAHRFIHVTPPSRYFIFPSHSRLSQL</sequence>
<dbReference type="WBParaSite" id="GPUH_0002005501-mRNA-1">
    <property type="protein sequence ID" value="GPUH_0002005501-mRNA-1"/>
    <property type="gene ID" value="GPUH_0002005501"/>
</dbReference>
<evidence type="ECO:0000313" key="4">
    <source>
        <dbReference type="WBParaSite" id="GPUH_0002005501-mRNA-1"/>
    </source>
</evidence>
<organism evidence="4">
    <name type="scientific">Gongylonema pulchrum</name>
    <dbReference type="NCBI Taxonomy" id="637853"/>
    <lineage>
        <taxon>Eukaryota</taxon>
        <taxon>Metazoa</taxon>
        <taxon>Ecdysozoa</taxon>
        <taxon>Nematoda</taxon>
        <taxon>Chromadorea</taxon>
        <taxon>Rhabditida</taxon>
        <taxon>Spirurina</taxon>
        <taxon>Spiruromorpha</taxon>
        <taxon>Spiruroidea</taxon>
        <taxon>Gongylonematidae</taxon>
        <taxon>Gongylonema</taxon>
    </lineage>
</organism>
<dbReference type="SUPFAM" id="SSF53659">
    <property type="entry name" value="Isocitrate/Isopropylmalate dehydrogenase-like"/>
    <property type="match status" value="1"/>
</dbReference>
<feature type="chain" id="PRO_5043139173" evidence="1">
    <location>
        <begin position="19"/>
        <end position="114"/>
    </location>
</feature>